<keyword evidence="3" id="KW-1185">Reference proteome</keyword>
<feature type="chain" id="PRO_5003012174" evidence="1">
    <location>
        <begin position="25"/>
        <end position="274"/>
    </location>
</feature>
<gene>
    <name evidence="2" type="ordered locus">Rmar_1175</name>
</gene>
<organism evidence="2 3">
    <name type="scientific">Rhodothermus marinus (strain ATCC 43812 / DSM 4252 / R-10)</name>
    <name type="common">Rhodothermus obamensis</name>
    <dbReference type="NCBI Taxonomy" id="518766"/>
    <lineage>
        <taxon>Bacteria</taxon>
        <taxon>Pseudomonadati</taxon>
        <taxon>Rhodothermota</taxon>
        <taxon>Rhodothermia</taxon>
        <taxon>Rhodothermales</taxon>
        <taxon>Rhodothermaceae</taxon>
        <taxon>Rhodothermus</taxon>
    </lineage>
</organism>
<dbReference type="STRING" id="518766.Rmar_1175"/>
<name>D0MHV7_RHOM4</name>
<reference evidence="2 3" key="1">
    <citation type="journal article" date="2009" name="Stand. Genomic Sci.">
        <title>Complete genome sequence of Rhodothermus marinus type strain (R-10).</title>
        <authorList>
            <person name="Nolan M."/>
            <person name="Tindall B.J."/>
            <person name="Pomrenke H."/>
            <person name="Lapidus A."/>
            <person name="Copeland A."/>
            <person name="Glavina Del Rio T."/>
            <person name="Lucas S."/>
            <person name="Chen F."/>
            <person name="Tice H."/>
            <person name="Cheng J.F."/>
            <person name="Saunders E."/>
            <person name="Han C."/>
            <person name="Bruce D."/>
            <person name="Goodwin L."/>
            <person name="Chain P."/>
            <person name="Pitluck S."/>
            <person name="Ovchinikova G."/>
            <person name="Pati A."/>
            <person name="Ivanova N."/>
            <person name="Mavromatis K."/>
            <person name="Chen A."/>
            <person name="Palaniappan K."/>
            <person name="Land M."/>
            <person name="Hauser L."/>
            <person name="Chang Y.J."/>
            <person name="Jeffries C.D."/>
            <person name="Brettin T."/>
            <person name="Goker M."/>
            <person name="Bristow J."/>
            <person name="Eisen J.A."/>
            <person name="Markowitz V."/>
            <person name="Hugenholtz P."/>
            <person name="Kyrpides N.C."/>
            <person name="Klenk H.P."/>
            <person name="Detter J.C."/>
        </authorList>
    </citation>
    <scope>NUCLEOTIDE SEQUENCE [LARGE SCALE GENOMIC DNA]</scope>
    <source>
        <strain evidence="3">ATCC 43812 / DSM 4252 / R-10</strain>
    </source>
</reference>
<sequence>MSRRRHIGLWCALLVAALTGGARGQSLEGGARAVALAGATTALTADVWAHANPAAWADWRRAALSLMVSQAYGLEALRLGAATYVQPVARMTMALGARTFGFEAYRETHLWLGLARTLHPATRRPLRLGLSLRYQHVAIERYGAAGALGLWAGLQAELFPWLTVGMAATNLNAPRLAGREALPRTLRLGLAYHPAAPFRLLVDVYKELRFAPDFRAGLEVQALPVLTLRVGTGMLPERITAGFGLTIGPIQADAAAEYHAVLGWSPALSLTLVR</sequence>
<dbReference type="RefSeq" id="WP_012843677.1">
    <property type="nucleotide sequence ID" value="NC_013501.1"/>
</dbReference>
<dbReference type="KEGG" id="rmr:Rmar_1175"/>
<evidence type="ECO:0000256" key="1">
    <source>
        <dbReference type="SAM" id="SignalP"/>
    </source>
</evidence>
<proteinExistence type="predicted"/>
<dbReference type="HOGENOM" id="CLU_1057228_0_0_10"/>
<dbReference type="Gene3D" id="2.40.160.60">
    <property type="entry name" value="Outer membrane protein transport protein (OMPP1/FadL/TodX)"/>
    <property type="match status" value="1"/>
</dbReference>
<protein>
    <submittedName>
        <fullName evidence="2">Uncharacterized protein</fullName>
    </submittedName>
</protein>
<dbReference type="OrthoDB" id="9786645at2"/>
<evidence type="ECO:0000313" key="2">
    <source>
        <dbReference type="EMBL" id="ACY48065.1"/>
    </source>
</evidence>
<accession>D0MHV7</accession>
<keyword evidence="1" id="KW-0732">Signal</keyword>
<dbReference type="EMBL" id="CP001807">
    <property type="protein sequence ID" value="ACY48065.1"/>
    <property type="molecule type" value="Genomic_DNA"/>
</dbReference>
<feature type="signal peptide" evidence="1">
    <location>
        <begin position="1"/>
        <end position="24"/>
    </location>
</feature>
<dbReference type="AlphaFoldDB" id="D0MHV7"/>
<dbReference type="Proteomes" id="UP000002221">
    <property type="component" value="Chromosome"/>
</dbReference>
<dbReference type="eggNOG" id="COG1555">
    <property type="taxonomic scope" value="Bacteria"/>
</dbReference>
<evidence type="ECO:0000313" key="3">
    <source>
        <dbReference type="Proteomes" id="UP000002221"/>
    </source>
</evidence>